<dbReference type="AlphaFoldDB" id="A0A699IQL8"/>
<comment type="caution">
    <text evidence="1">The sequence shown here is derived from an EMBL/GenBank/DDBJ whole genome shotgun (WGS) entry which is preliminary data.</text>
</comment>
<protein>
    <recommendedName>
        <fullName evidence="2">RNA-directed DNA polymerase, eukaryota, reverse transcriptase zinc-binding domain protein</fullName>
    </recommendedName>
</protein>
<name>A0A699IQL8_TANCI</name>
<accession>A0A699IQL8</accession>
<dbReference type="EMBL" id="BKCJ010320072">
    <property type="protein sequence ID" value="GEZ76142.1"/>
    <property type="molecule type" value="Genomic_DNA"/>
</dbReference>
<evidence type="ECO:0008006" key="2">
    <source>
        <dbReference type="Google" id="ProtNLM"/>
    </source>
</evidence>
<evidence type="ECO:0000313" key="1">
    <source>
        <dbReference type="EMBL" id="GEZ76142.1"/>
    </source>
</evidence>
<reference evidence="1" key="1">
    <citation type="journal article" date="2019" name="Sci. Rep.">
        <title>Draft genome of Tanacetum cinerariifolium, the natural source of mosquito coil.</title>
        <authorList>
            <person name="Yamashiro T."/>
            <person name="Shiraishi A."/>
            <person name="Satake H."/>
            <person name="Nakayama K."/>
        </authorList>
    </citation>
    <scope>NUCLEOTIDE SEQUENCE</scope>
</reference>
<proteinExistence type="predicted"/>
<organism evidence="1">
    <name type="scientific">Tanacetum cinerariifolium</name>
    <name type="common">Dalmatian daisy</name>
    <name type="synonym">Chrysanthemum cinerariifolium</name>
    <dbReference type="NCBI Taxonomy" id="118510"/>
    <lineage>
        <taxon>Eukaryota</taxon>
        <taxon>Viridiplantae</taxon>
        <taxon>Streptophyta</taxon>
        <taxon>Embryophyta</taxon>
        <taxon>Tracheophyta</taxon>
        <taxon>Spermatophyta</taxon>
        <taxon>Magnoliopsida</taxon>
        <taxon>eudicotyledons</taxon>
        <taxon>Gunneridae</taxon>
        <taxon>Pentapetalae</taxon>
        <taxon>asterids</taxon>
        <taxon>campanulids</taxon>
        <taxon>Asterales</taxon>
        <taxon>Asteraceae</taxon>
        <taxon>Asteroideae</taxon>
        <taxon>Anthemideae</taxon>
        <taxon>Anthemidinae</taxon>
        <taxon>Tanacetum</taxon>
    </lineage>
</organism>
<sequence length="295" mass="32794">MAGLKIILTKSKLYGVGMDHSAVESMARWMRCGVGEFSFTYLGLSIRICMRKEMLGEWVFGQSRFLSGLVLVGPIRFSDREHLVLGGAGDSKKMSWVNGIGRYYRMGWGLKMGLLRQNIGRLLAIGTGGIIKVGCEIDKTRVELSTSLGRLVAENLHPLGVINGLSKAVEGCSWSLSGKGIFSVKELSNIIDDKCLFLNGLVQETRWNSANKIFHEIQLKCYEWVSIRAKKGAAPWQLVFKRARGCLFDVVDVYGATGVVHFFVVGFYENKEVSGVIWCYDKESGVGVGVMLMWR</sequence>
<gene>
    <name evidence="1" type="ORF">Tci_548115</name>
</gene>